<dbReference type="Proteomes" id="UP000276215">
    <property type="component" value="Unassembled WGS sequence"/>
</dbReference>
<evidence type="ECO:0000256" key="1">
    <source>
        <dbReference type="SAM" id="Phobius"/>
    </source>
</evidence>
<sequence length="136" mass="15741">MQAIACECVKSCHVSFRRQYTSRQRSKKERFLHYYPRETLAIKPTDGLKEGQPHLLCVGVGVVYFFETLPGVLLAGVARLELFLWLLWVRGALVLRLKFRSQGHHPILQSHRHAKDPDLTPDPPLHHHHCPQPYAF</sequence>
<keyword evidence="1" id="KW-0472">Membrane</keyword>
<keyword evidence="1" id="KW-0812">Transmembrane</keyword>
<gene>
    <name evidence="2" type="ORF">L873DRAFT_245615</name>
</gene>
<proteinExistence type="predicted"/>
<dbReference type="EMBL" id="ML120482">
    <property type="protein sequence ID" value="RPA92032.1"/>
    <property type="molecule type" value="Genomic_DNA"/>
</dbReference>
<dbReference type="AlphaFoldDB" id="A0A3N4J0Z0"/>
<keyword evidence="3" id="KW-1185">Reference proteome</keyword>
<reference evidence="2 3" key="1">
    <citation type="journal article" date="2018" name="Nat. Ecol. Evol.">
        <title>Pezizomycetes genomes reveal the molecular basis of ectomycorrhizal truffle lifestyle.</title>
        <authorList>
            <person name="Murat C."/>
            <person name="Payen T."/>
            <person name="Noel B."/>
            <person name="Kuo A."/>
            <person name="Morin E."/>
            <person name="Chen J."/>
            <person name="Kohler A."/>
            <person name="Krizsan K."/>
            <person name="Balestrini R."/>
            <person name="Da Silva C."/>
            <person name="Montanini B."/>
            <person name="Hainaut M."/>
            <person name="Levati E."/>
            <person name="Barry K.W."/>
            <person name="Belfiori B."/>
            <person name="Cichocki N."/>
            <person name="Clum A."/>
            <person name="Dockter R.B."/>
            <person name="Fauchery L."/>
            <person name="Guy J."/>
            <person name="Iotti M."/>
            <person name="Le Tacon F."/>
            <person name="Lindquist E.A."/>
            <person name="Lipzen A."/>
            <person name="Malagnac F."/>
            <person name="Mello A."/>
            <person name="Molinier V."/>
            <person name="Miyauchi S."/>
            <person name="Poulain J."/>
            <person name="Riccioni C."/>
            <person name="Rubini A."/>
            <person name="Sitrit Y."/>
            <person name="Splivallo R."/>
            <person name="Traeger S."/>
            <person name="Wang M."/>
            <person name="Zifcakova L."/>
            <person name="Wipf D."/>
            <person name="Zambonelli A."/>
            <person name="Paolocci F."/>
            <person name="Nowrousian M."/>
            <person name="Ottonello S."/>
            <person name="Baldrian P."/>
            <person name="Spatafora J.W."/>
            <person name="Henrissat B."/>
            <person name="Nagy L.G."/>
            <person name="Aury J.M."/>
            <person name="Wincker P."/>
            <person name="Grigoriev I.V."/>
            <person name="Bonfante P."/>
            <person name="Martin F.M."/>
        </authorList>
    </citation>
    <scope>NUCLEOTIDE SEQUENCE [LARGE SCALE GENOMIC DNA]</scope>
    <source>
        <strain evidence="2 3">120613-1</strain>
    </source>
</reference>
<name>A0A3N4J0Z0_9PEZI</name>
<protein>
    <submittedName>
        <fullName evidence="2">Uncharacterized protein</fullName>
    </submittedName>
</protein>
<accession>A0A3N4J0Z0</accession>
<organism evidence="2 3">
    <name type="scientific">Choiromyces venosus 120613-1</name>
    <dbReference type="NCBI Taxonomy" id="1336337"/>
    <lineage>
        <taxon>Eukaryota</taxon>
        <taxon>Fungi</taxon>
        <taxon>Dikarya</taxon>
        <taxon>Ascomycota</taxon>
        <taxon>Pezizomycotina</taxon>
        <taxon>Pezizomycetes</taxon>
        <taxon>Pezizales</taxon>
        <taxon>Tuberaceae</taxon>
        <taxon>Choiromyces</taxon>
    </lineage>
</organism>
<feature type="transmembrane region" description="Helical" evidence="1">
    <location>
        <begin position="55"/>
        <end position="76"/>
    </location>
</feature>
<keyword evidence="1" id="KW-1133">Transmembrane helix</keyword>
<evidence type="ECO:0000313" key="3">
    <source>
        <dbReference type="Proteomes" id="UP000276215"/>
    </source>
</evidence>
<evidence type="ECO:0000313" key="2">
    <source>
        <dbReference type="EMBL" id="RPA92032.1"/>
    </source>
</evidence>